<feature type="compositionally biased region" description="Acidic residues" evidence="1">
    <location>
        <begin position="53"/>
        <end position="70"/>
    </location>
</feature>
<dbReference type="AlphaFoldDB" id="A0A2T7Q0B0"/>
<feature type="region of interest" description="Disordered" evidence="1">
    <location>
        <begin position="37"/>
        <end position="104"/>
    </location>
</feature>
<evidence type="ECO:0000313" key="3">
    <source>
        <dbReference type="Proteomes" id="UP000245119"/>
    </source>
</evidence>
<feature type="compositionally biased region" description="Basic residues" evidence="1">
    <location>
        <begin position="78"/>
        <end position="98"/>
    </location>
</feature>
<accession>A0A2T7Q0B0</accession>
<sequence>MKAVELPNSVFKKEVHLPPSPPPTVEDCLNEKAAAIVDALEEAETPRPQAEQTCEEEEEEEEADEGEEGEDTKVPLPTKKKGAKKRHGKKGKRKKGKKEKKELEMTEWRRQKLPVFSTKLVFPLVNTVPPLNETNNATKECVPVPKHAKRSSVCDFSQSIVLPVVKVASCKKQIKQMLTMERPADGLASLLPKETAPTSFTRTSVHPFALNHEDVESGIMMSSLPFDQSNNASSSDDEREICCIHLSMKPAETTTPVTYTAYPLSEGLTKDHQSRPNNACSQTDKTEEEVDQLTFLAKMSSTIIETFAQQTRLLEQLRREKWYPRQVNSSNPVTTFSALLGLLVHGTNPDVIAQVCGYLLNLKRHFFIPKSFRMKSAALLLGVLKSSDDVQLQRVCLYSFPQLTHPTRNMLLVVVPALVKYDVSNEATVEFPHGRTEETDRKSSDEELSGKQHSSLYPAET</sequence>
<reference evidence="2 3" key="1">
    <citation type="submission" date="2018-04" db="EMBL/GenBank/DDBJ databases">
        <title>The genome of golden apple snail Pomacea canaliculata provides insight into stress tolerance and invasive adaptation.</title>
        <authorList>
            <person name="Liu C."/>
            <person name="Liu B."/>
            <person name="Ren Y."/>
            <person name="Zhang Y."/>
            <person name="Wang H."/>
            <person name="Li S."/>
            <person name="Jiang F."/>
            <person name="Yin L."/>
            <person name="Zhang G."/>
            <person name="Qian W."/>
            <person name="Fan W."/>
        </authorList>
    </citation>
    <scope>NUCLEOTIDE SEQUENCE [LARGE SCALE GENOMIC DNA]</scope>
    <source>
        <strain evidence="2">SZHN2017</strain>
        <tissue evidence="2">Muscle</tissue>
    </source>
</reference>
<proteinExistence type="predicted"/>
<organism evidence="2 3">
    <name type="scientific">Pomacea canaliculata</name>
    <name type="common">Golden apple snail</name>
    <dbReference type="NCBI Taxonomy" id="400727"/>
    <lineage>
        <taxon>Eukaryota</taxon>
        <taxon>Metazoa</taxon>
        <taxon>Spiralia</taxon>
        <taxon>Lophotrochozoa</taxon>
        <taxon>Mollusca</taxon>
        <taxon>Gastropoda</taxon>
        <taxon>Caenogastropoda</taxon>
        <taxon>Architaenioglossa</taxon>
        <taxon>Ampullarioidea</taxon>
        <taxon>Ampullariidae</taxon>
        <taxon>Pomacea</taxon>
    </lineage>
</organism>
<gene>
    <name evidence="2" type="ORF">C0Q70_01705</name>
</gene>
<feature type="region of interest" description="Disordered" evidence="1">
    <location>
        <begin position="430"/>
        <end position="461"/>
    </location>
</feature>
<dbReference type="EMBL" id="PZQS01000001">
    <property type="protein sequence ID" value="PVD39077.1"/>
    <property type="molecule type" value="Genomic_DNA"/>
</dbReference>
<name>A0A2T7Q0B0_POMCA</name>
<dbReference type="Proteomes" id="UP000245119">
    <property type="component" value="Linkage Group LG1"/>
</dbReference>
<protein>
    <submittedName>
        <fullName evidence="2">Uncharacterized protein</fullName>
    </submittedName>
</protein>
<feature type="compositionally biased region" description="Basic and acidic residues" evidence="1">
    <location>
        <begin position="432"/>
        <end position="450"/>
    </location>
</feature>
<evidence type="ECO:0000313" key="2">
    <source>
        <dbReference type="EMBL" id="PVD39077.1"/>
    </source>
</evidence>
<comment type="caution">
    <text evidence="2">The sequence shown here is derived from an EMBL/GenBank/DDBJ whole genome shotgun (WGS) entry which is preliminary data.</text>
</comment>
<evidence type="ECO:0000256" key="1">
    <source>
        <dbReference type="SAM" id="MobiDB-lite"/>
    </source>
</evidence>
<keyword evidence="3" id="KW-1185">Reference proteome</keyword>